<name>A0A332EKY2_KLEPN</name>
<dbReference type="PANTHER" id="PTHR40396">
    <property type="entry name" value="ATPASE-LIKE PROTEIN"/>
    <property type="match status" value="1"/>
</dbReference>
<dbReference type="EMBL" id="UFEU01000042">
    <property type="protein sequence ID" value="SSK65482.1"/>
    <property type="molecule type" value="Genomic_DNA"/>
</dbReference>
<evidence type="ECO:0000259" key="1">
    <source>
        <dbReference type="Pfam" id="PF13304"/>
    </source>
</evidence>
<protein>
    <submittedName>
        <fullName evidence="2">Predicted ATPase</fullName>
    </submittedName>
</protein>
<accession>A0A332EKY2</accession>
<proteinExistence type="predicted"/>
<dbReference type="InterPro" id="IPR027417">
    <property type="entry name" value="P-loop_NTPase"/>
</dbReference>
<gene>
    <name evidence="2" type="ORF">SAMEA4364603_05393</name>
</gene>
<dbReference type="RefSeq" id="WP_046380597.1">
    <property type="nucleotide sequence ID" value="NZ_BIIY01000031.1"/>
</dbReference>
<evidence type="ECO:0000313" key="2">
    <source>
        <dbReference type="EMBL" id="SSK65482.1"/>
    </source>
</evidence>
<feature type="domain" description="ATPase AAA-type core" evidence="1">
    <location>
        <begin position="48"/>
        <end position="358"/>
    </location>
</feature>
<sequence length="451" mass="50853">MFVYLTIENFRSVKEKSTLNLSASGSSNHLTTHIYKNDGMNVGTLMSAGIYGANASGKSNVLMAFEAIKFIATDSGDLKEGKRIPCYEPYALSSATNEAPVKFEAEFYSVEGNRFSYEVAFIKNRILFESLDYYPSRVKANLFTRDESDTWETIKFGGHYKGGIKKIPFFPNNSYLAKAGNNAASPDIIKEAYNFFRKGIRHIGLNEKIRISSFGEREDVVNETAKVLCMVDTGVSGISVREVEAEIPIKMDEEIPQEIKEIIEEDYKYRYMFSHPTDEGGSVSFPMGRESEGTQKLFEIIPLIRSAFNDSMVVIVDELDNSLHPHIADLIVKLFNDPDVNKKGSQLVFSTHNMQLMAPEKMRRDQIWFCEKNKGASSLYSLDDFDKKKIKTTTPYAAWYDEGRFGGVPDINYLKVASFISGDISLVMPDIDVKELSDGFFEEFDGDLSDE</sequence>
<dbReference type="SUPFAM" id="SSF52540">
    <property type="entry name" value="P-loop containing nucleoside triphosphate hydrolases"/>
    <property type="match status" value="1"/>
</dbReference>
<reference evidence="2 3" key="1">
    <citation type="submission" date="2018-07" db="EMBL/GenBank/DDBJ databases">
        <authorList>
            <consortium name="Pathogen Informatics"/>
        </authorList>
    </citation>
    <scope>NUCLEOTIDE SEQUENCE [LARGE SCALE GENOMIC DNA]</scope>
    <source>
        <strain evidence="2 3">4300STDY6470422</strain>
    </source>
</reference>
<dbReference type="GO" id="GO:0005524">
    <property type="term" value="F:ATP binding"/>
    <property type="evidence" value="ECO:0007669"/>
    <property type="project" value="InterPro"/>
</dbReference>
<dbReference type="Pfam" id="PF13304">
    <property type="entry name" value="AAA_21"/>
    <property type="match status" value="1"/>
</dbReference>
<dbReference type="AlphaFoldDB" id="A0A332EKY2"/>
<dbReference type="Proteomes" id="UP000252603">
    <property type="component" value="Unassembled WGS sequence"/>
</dbReference>
<dbReference type="PANTHER" id="PTHR40396:SF1">
    <property type="entry name" value="ATPASE AAA-TYPE CORE DOMAIN-CONTAINING PROTEIN"/>
    <property type="match status" value="1"/>
</dbReference>
<evidence type="ECO:0000313" key="3">
    <source>
        <dbReference type="Proteomes" id="UP000252603"/>
    </source>
</evidence>
<dbReference type="GO" id="GO:0016887">
    <property type="term" value="F:ATP hydrolysis activity"/>
    <property type="evidence" value="ECO:0007669"/>
    <property type="project" value="InterPro"/>
</dbReference>
<organism evidence="2 3">
    <name type="scientific">Klebsiella pneumoniae</name>
    <dbReference type="NCBI Taxonomy" id="573"/>
    <lineage>
        <taxon>Bacteria</taxon>
        <taxon>Pseudomonadati</taxon>
        <taxon>Pseudomonadota</taxon>
        <taxon>Gammaproteobacteria</taxon>
        <taxon>Enterobacterales</taxon>
        <taxon>Enterobacteriaceae</taxon>
        <taxon>Klebsiella/Raoultella group</taxon>
        <taxon>Klebsiella</taxon>
        <taxon>Klebsiella pneumoniae complex</taxon>
    </lineage>
</organism>
<dbReference type="Gene3D" id="3.40.50.300">
    <property type="entry name" value="P-loop containing nucleotide triphosphate hydrolases"/>
    <property type="match status" value="1"/>
</dbReference>
<dbReference type="InterPro" id="IPR003959">
    <property type="entry name" value="ATPase_AAA_core"/>
</dbReference>